<evidence type="ECO:0000256" key="1">
    <source>
        <dbReference type="SAM" id="SignalP"/>
    </source>
</evidence>
<keyword evidence="1" id="KW-0732">Signal</keyword>
<sequence>MKKSTLLITALPLLLAASVASAMQPPAPIVINPFGNQGNGGCNIASEAGDSVYHGPASVKVTINKNFAIASCTVTPDTDGDVQPAFVERDDVPCRIKYDHPGPYFYNGFGGFTATPSGNVIARCKAELTSE</sequence>
<gene>
    <name evidence="2" type="ORF">EQU24_19510</name>
</gene>
<organism evidence="2 3">
    <name type="scientific">Methylotuvimicrobium buryatense</name>
    <name type="common">Methylomicrobium buryatense</name>
    <dbReference type="NCBI Taxonomy" id="95641"/>
    <lineage>
        <taxon>Bacteria</taxon>
        <taxon>Pseudomonadati</taxon>
        <taxon>Pseudomonadota</taxon>
        <taxon>Gammaproteobacteria</taxon>
        <taxon>Methylococcales</taxon>
        <taxon>Methylococcaceae</taxon>
        <taxon>Methylotuvimicrobium</taxon>
    </lineage>
</organism>
<proteinExistence type="predicted"/>
<keyword evidence="3" id="KW-1185">Reference proteome</keyword>
<dbReference type="EMBL" id="CP035467">
    <property type="protein sequence ID" value="QCW84180.1"/>
    <property type="molecule type" value="Genomic_DNA"/>
</dbReference>
<dbReference type="RefSeq" id="WP_017841948.1">
    <property type="nucleotide sequence ID" value="NZ_CP035467.1"/>
</dbReference>
<feature type="chain" id="PRO_5020317409" evidence="1">
    <location>
        <begin position="23"/>
        <end position="131"/>
    </location>
</feature>
<accession>A0A4P9UU58</accession>
<evidence type="ECO:0000313" key="3">
    <source>
        <dbReference type="Proteomes" id="UP000305881"/>
    </source>
</evidence>
<protein>
    <submittedName>
        <fullName evidence="2">Uncharacterized protein</fullName>
    </submittedName>
</protein>
<name>A0A4P9UU58_METBY</name>
<dbReference type="Proteomes" id="UP000305881">
    <property type="component" value="Chromosome"/>
</dbReference>
<reference evidence="3" key="1">
    <citation type="journal article" date="2019" name="J. Bacteriol.">
        <title>A Mutagenic Screen Identifies a TonB-Dependent Receptor Required for the Lanthanide Metal Switch in the Type I Methanotroph 'Methylotuvimicrobium buryatense' 5GB1C.</title>
        <authorList>
            <person name="Groom J.D."/>
            <person name="Ford S.M."/>
            <person name="Pesesky M.W."/>
            <person name="Lidstrom M.E."/>
        </authorList>
    </citation>
    <scope>NUCLEOTIDE SEQUENCE [LARGE SCALE GENOMIC DNA]</scope>
    <source>
        <strain evidence="3">5GB1C</strain>
    </source>
</reference>
<dbReference type="KEGG" id="mbur:EQU24_19510"/>
<evidence type="ECO:0000313" key="2">
    <source>
        <dbReference type="EMBL" id="QCW84180.1"/>
    </source>
</evidence>
<dbReference type="AlphaFoldDB" id="A0A4P9UU58"/>
<feature type="signal peptide" evidence="1">
    <location>
        <begin position="1"/>
        <end position="22"/>
    </location>
</feature>